<protein>
    <submittedName>
        <fullName evidence="1">Predicted protein</fullName>
    </submittedName>
</protein>
<dbReference type="AlphaFoldDB" id="B0DEF2"/>
<organism evidence="2">
    <name type="scientific">Laccaria bicolor (strain S238N-H82 / ATCC MYA-4686)</name>
    <name type="common">Bicoloured deceiver</name>
    <name type="synonym">Laccaria laccata var. bicolor</name>
    <dbReference type="NCBI Taxonomy" id="486041"/>
    <lineage>
        <taxon>Eukaryota</taxon>
        <taxon>Fungi</taxon>
        <taxon>Dikarya</taxon>
        <taxon>Basidiomycota</taxon>
        <taxon>Agaricomycotina</taxon>
        <taxon>Agaricomycetes</taxon>
        <taxon>Agaricomycetidae</taxon>
        <taxon>Agaricales</taxon>
        <taxon>Agaricineae</taxon>
        <taxon>Hydnangiaceae</taxon>
        <taxon>Laccaria</taxon>
    </lineage>
</organism>
<gene>
    <name evidence="1" type="ORF">LACBIDRAFT_328289</name>
</gene>
<reference evidence="1 2" key="1">
    <citation type="journal article" date="2008" name="Nature">
        <title>The genome of Laccaria bicolor provides insights into mycorrhizal symbiosis.</title>
        <authorList>
            <person name="Martin F."/>
            <person name="Aerts A."/>
            <person name="Ahren D."/>
            <person name="Brun A."/>
            <person name="Danchin E.G.J."/>
            <person name="Duchaussoy F."/>
            <person name="Gibon J."/>
            <person name="Kohler A."/>
            <person name="Lindquist E."/>
            <person name="Pereda V."/>
            <person name="Salamov A."/>
            <person name="Shapiro H.J."/>
            <person name="Wuyts J."/>
            <person name="Blaudez D."/>
            <person name="Buee M."/>
            <person name="Brokstein P."/>
            <person name="Canbaeck B."/>
            <person name="Cohen D."/>
            <person name="Courty P.E."/>
            <person name="Coutinho P.M."/>
            <person name="Delaruelle C."/>
            <person name="Detter J.C."/>
            <person name="Deveau A."/>
            <person name="DiFazio S."/>
            <person name="Duplessis S."/>
            <person name="Fraissinet-Tachet L."/>
            <person name="Lucic E."/>
            <person name="Frey-Klett P."/>
            <person name="Fourrey C."/>
            <person name="Feussner I."/>
            <person name="Gay G."/>
            <person name="Grimwood J."/>
            <person name="Hoegger P.J."/>
            <person name="Jain P."/>
            <person name="Kilaru S."/>
            <person name="Labbe J."/>
            <person name="Lin Y.C."/>
            <person name="Legue V."/>
            <person name="Le Tacon F."/>
            <person name="Marmeisse R."/>
            <person name="Melayah D."/>
            <person name="Montanini B."/>
            <person name="Muratet M."/>
            <person name="Nehls U."/>
            <person name="Niculita-Hirzel H."/>
            <person name="Oudot-Le Secq M.P."/>
            <person name="Peter M."/>
            <person name="Quesneville H."/>
            <person name="Rajashekar B."/>
            <person name="Reich M."/>
            <person name="Rouhier N."/>
            <person name="Schmutz J."/>
            <person name="Yin T."/>
            <person name="Chalot M."/>
            <person name="Henrissat B."/>
            <person name="Kuees U."/>
            <person name="Lucas S."/>
            <person name="Van de Peer Y."/>
            <person name="Podila G.K."/>
            <person name="Polle A."/>
            <person name="Pukkila P.J."/>
            <person name="Richardson P.M."/>
            <person name="Rouze P."/>
            <person name="Sanders I.R."/>
            <person name="Stajich J.E."/>
            <person name="Tunlid A."/>
            <person name="Tuskan G."/>
            <person name="Grigoriev I.V."/>
        </authorList>
    </citation>
    <scope>NUCLEOTIDE SEQUENCE [LARGE SCALE GENOMIC DNA]</scope>
    <source>
        <strain evidence="2">S238N-H82 / ATCC MYA-4686</strain>
    </source>
</reference>
<dbReference type="HOGENOM" id="CLU_1496468_0_0_1"/>
<dbReference type="GeneID" id="6078024"/>
<evidence type="ECO:0000313" key="2">
    <source>
        <dbReference type="Proteomes" id="UP000001194"/>
    </source>
</evidence>
<proteinExistence type="predicted"/>
<dbReference type="KEGG" id="lbc:LACBIDRAFT_328289"/>
<dbReference type="InParanoid" id="B0DEF2"/>
<sequence length="180" mass="20092">MGTPPDRAAARKVAQAAQTSLINPNVGSQSARNPEFPSMAISREWTCVSDFGRWMCAINSLRTNSFLWMKIRHIASAHIILRWKRPVTGTMNCTQFQGVDSSSWVIFKLHRCWMIAKVVIVGQCEEGPPAGAMHHNTQAGHLFLEGKFLNHPLLYHCRCPGPVTQAQKGFELGPNVRVNQ</sequence>
<accession>B0DEF2</accession>
<name>B0DEF2_LACBS</name>
<evidence type="ECO:0000313" key="1">
    <source>
        <dbReference type="EMBL" id="EDR07023.1"/>
    </source>
</evidence>
<dbReference type="RefSeq" id="XP_001882396.1">
    <property type="nucleotide sequence ID" value="XM_001882361.1"/>
</dbReference>
<keyword evidence="2" id="KW-1185">Reference proteome</keyword>
<dbReference type="Proteomes" id="UP000001194">
    <property type="component" value="Unassembled WGS sequence"/>
</dbReference>
<dbReference type="EMBL" id="DS547106">
    <property type="protein sequence ID" value="EDR07023.1"/>
    <property type="molecule type" value="Genomic_DNA"/>
</dbReference>